<dbReference type="GO" id="GO:0044780">
    <property type="term" value="P:bacterial-type flagellum assembly"/>
    <property type="evidence" value="ECO:0007669"/>
    <property type="project" value="InterPro"/>
</dbReference>
<keyword evidence="14" id="KW-0282">Flagellum</keyword>
<evidence type="ECO:0000256" key="2">
    <source>
        <dbReference type="ARBA" id="ARBA00010690"/>
    </source>
</evidence>
<dbReference type="NCBIfam" id="TIGR00328">
    <property type="entry name" value="flhB"/>
    <property type="match status" value="1"/>
</dbReference>
<comment type="subcellular location">
    <subcellularLocation>
        <location evidence="1">Cell membrane</location>
        <topology evidence="1">Multi-pass membrane protein</topology>
    </subcellularLocation>
</comment>
<dbReference type="FunFam" id="3.40.1690.10:FF:000001">
    <property type="entry name" value="Flagellar biosynthetic protein FlhB"/>
    <property type="match status" value="1"/>
</dbReference>
<keyword evidence="14" id="KW-0969">Cilium</keyword>
<evidence type="ECO:0000256" key="5">
    <source>
        <dbReference type="ARBA" id="ARBA00022475"/>
    </source>
</evidence>
<dbReference type="PANTHER" id="PTHR30531">
    <property type="entry name" value="FLAGELLAR BIOSYNTHETIC PROTEIN FLHB"/>
    <property type="match status" value="1"/>
</dbReference>
<dbReference type="GO" id="GO:0009306">
    <property type="term" value="P:protein secretion"/>
    <property type="evidence" value="ECO:0007669"/>
    <property type="project" value="InterPro"/>
</dbReference>
<keyword evidence="15" id="KW-1185">Reference proteome</keyword>
<dbReference type="AlphaFoldDB" id="A0A1T4JT35"/>
<dbReference type="GO" id="GO:0005886">
    <property type="term" value="C:plasma membrane"/>
    <property type="evidence" value="ECO:0007669"/>
    <property type="project" value="UniProtKB-SubCell"/>
</dbReference>
<keyword evidence="4 13" id="KW-0813">Transport</keyword>
<dbReference type="InterPro" id="IPR006135">
    <property type="entry name" value="T3SS_substrate_exporter"/>
</dbReference>
<evidence type="ECO:0000256" key="1">
    <source>
        <dbReference type="ARBA" id="ARBA00004651"/>
    </source>
</evidence>
<keyword evidence="6 13" id="KW-0812">Transmembrane</keyword>
<evidence type="ECO:0000256" key="11">
    <source>
        <dbReference type="ARBA" id="ARBA00023225"/>
    </source>
</evidence>
<keyword evidence="5 13" id="KW-1003">Cell membrane</keyword>
<sequence length="325" mass="36904">MLSQSLTLLAGIIALYLLGGYLMNGLQSTTVQVYSQIGSFELTERNVYTMLLRIFGVILLLIAPIILTIMATGVLAHIVQDNGRIDFQWERISFNFDKLNFISGFGKLFNKEALVEILKSLLKIFVIGWIAYQVLRDELQNIMVLAESDVNGILAYTGHVAFKIVTHTCGIMIIISIFDMFYVKWRYTENLKMTKQEVKDEHKDQEGNPEVKGKIKKMQFQSARRRLTKIIPTADVVITNPTHFAVALKYDRSKMVAPMVIAKGMDEMALAIKAMARENKVTLVENRFLARELYDQVSENQEIPESLYAAVAEVLAYVYRLKGAM</sequence>
<evidence type="ECO:0000256" key="13">
    <source>
        <dbReference type="RuleBase" id="RU364091"/>
    </source>
</evidence>
<dbReference type="Proteomes" id="UP000190102">
    <property type="component" value="Unassembled WGS sequence"/>
</dbReference>
<dbReference type="STRING" id="115783.SAMN02745119_00047"/>
<protein>
    <recommendedName>
        <fullName evidence="3 13">Flagellar biosynthetic protein FlhB</fullName>
    </recommendedName>
</protein>
<evidence type="ECO:0000313" key="15">
    <source>
        <dbReference type="Proteomes" id="UP000190102"/>
    </source>
</evidence>
<feature type="transmembrane region" description="Helical" evidence="13">
    <location>
        <begin position="51"/>
        <end position="79"/>
    </location>
</feature>
<name>A0A1T4JT35_9BACT</name>
<dbReference type="PRINTS" id="PR00950">
    <property type="entry name" value="TYPE3IMSPROT"/>
</dbReference>
<evidence type="ECO:0000256" key="12">
    <source>
        <dbReference type="ARBA" id="ARBA00025078"/>
    </source>
</evidence>
<comment type="similarity">
    <text evidence="2 13">Belongs to the type III secretion exporter family.</text>
</comment>
<keyword evidence="14" id="KW-0966">Cell projection</keyword>
<keyword evidence="7 13" id="KW-1005">Bacterial flagellum biogenesis</keyword>
<evidence type="ECO:0000256" key="3">
    <source>
        <dbReference type="ARBA" id="ARBA00021622"/>
    </source>
</evidence>
<dbReference type="EMBL" id="FUWR01000001">
    <property type="protein sequence ID" value="SJZ33372.1"/>
    <property type="molecule type" value="Genomic_DNA"/>
</dbReference>
<dbReference type="PANTHER" id="PTHR30531:SF12">
    <property type="entry name" value="FLAGELLAR BIOSYNTHETIC PROTEIN FLHB"/>
    <property type="match status" value="1"/>
</dbReference>
<dbReference type="InterPro" id="IPR029025">
    <property type="entry name" value="T3SS_substrate_exporter_C"/>
</dbReference>
<comment type="function">
    <text evidence="12 13">Required for formation of the rod structure in the basal body of the flagellar apparatus. Together with FliI and FliH, may constitute the export apparatus of flagellin.</text>
</comment>
<evidence type="ECO:0000256" key="7">
    <source>
        <dbReference type="ARBA" id="ARBA00022795"/>
    </source>
</evidence>
<evidence type="ECO:0000256" key="6">
    <source>
        <dbReference type="ARBA" id="ARBA00022692"/>
    </source>
</evidence>
<keyword evidence="11 13" id="KW-1006">Bacterial flagellum protein export</keyword>
<dbReference type="SUPFAM" id="SSF160544">
    <property type="entry name" value="EscU C-terminal domain-like"/>
    <property type="match status" value="1"/>
</dbReference>
<feature type="transmembrane region" description="Helical" evidence="13">
    <location>
        <begin position="164"/>
        <end position="183"/>
    </location>
</feature>
<keyword evidence="8 13" id="KW-0653">Protein transport</keyword>
<evidence type="ECO:0000256" key="9">
    <source>
        <dbReference type="ARBA" id="ARBA00022989"/>
    </source>
</evidence>
<evidence type="ECO:0000256" key="10">
    <source>
        <dbReference type="ARBA" id="ARBA00023136"/>
    </source>
</evidence>
<reference evidence="15" key="1">
    <citation type="submission" date="2017-02" db="EMBL/GenBank/DDBJ databases">
        <authorList>
            <person name="Varghese N."/>
            <person name="Submissions S."/>
        </authorList>
    </citation>
    <scope>NUCLEOTIDE SEQUENCE [LARGE SCALE GENOMIC DNA]</scope>
    <source>
        <strain evidence="15">ATCC BAA-34</strain>
    </source>
</reference>
<comment type="caution">
    <text evidence="13">Lacks conserved residue(s) required for the propagation of feature annotation.</text>
</comment>
<evidence type="ECO:0000313" key="14">
    <source>
        <dbReference type="EMBL" id="SJZ33372.1"/>
    </source>
</evidence>
<dbReference type="Gene3D" id="3.40.1690.10">
    <property type="entry name" value="secretion proteins EscU"/>
    <property type="match status" value="1"/>
</dbReference>
<gene>
    <name evidence="13" type="primary">flhB</name>
    <name evidence="14" type="ORF">SAMN02745119_00047</name>
</gene>
<dbReference type="Gene3D" id="6.10.250.2080">
    <property type="match status" value="1"/>
</dbReference>
<accession>A0A1T4JT35</accession>
<proteinExistence type="inferred from homology"/>
<dbReference type="Pfam" id="PF01312">
    <property type="entry name" value="Bac_export_2"/>
    <property type="match status" value="1"/>
</dbReference>
<evidence type="ECO:0000256" key="4">
    <source>
        <dbReference type="ARBA" id="ARBA00022448"/>
    </source>
</evidence>
<evidence type="ECO:0000256" key="8">
    <source>
        <dbReference type="ARBA" id="ARBA00022927"/>
    </source>
</evidence>
<keyword evidence="9 13" id="KW-1133">Transmembrane helix</keyword>
<organism evidence="14 15">
    <name type="scientific">Trichlorobacter thiogenes</name>
    <dbReference type="NCBI Taxonomy" id="115783"/>
    <lineage>
        <taxon>Bacteria</taxon>
        <taxon>Pseudomonadati</taxon>
        <taxon>Thermodesulfobacteriota</taxon>
        <taxon>Desulfuromonadia</taxon>
        <taxon>Geobacterales</taxon>
        <taxon>Geobacteraceae</taxon>
        <taxon>Trichlorobacter</taxon>
    </lineage>
</organism>
<keyword evidence="10 13" id="KW-0472">Membrane</keyword>
<dbReference type="InterPro" id="IPR006136">
    <property type="entry name" value="FlhB"/>
</dbReference>